<dbReference type="RefSeq" id="XP_062726024.1">
    <property type="nucleotide sequence ID" value="XM_062867312.1"/>
</dbReference>
<feature type="compositionally biased region" description="Pro residues" evidence="9">
    <location>
        <begin position="726"/>
        <end position="737"/>
    </location>
</feature>
<dbReference type="Pfam" id="PF22994">
    <property type="entry name" value="RSC4_Ig_like"/>
    <property type="match status" value="1"/>
</dbReference>
<evidence type="ECO:0000256" key="2">
    <source>
        <dbReference type="ARBA" id="ARBA00022737"/>
    </source>
</evidence>
<dbReference type="InterPro" id="IPR001487">
    <property type="entry name" value="Bromodomain"/>
</dbReference>
<feature type="region of interest" description="Disordered" evidence="9">
    <location>
        <begin position="416"/>
        <end position="505"/>
    </location>
</feature>
<evidence type="ECO:0000256" key="10">
    <source>
        <dbReference type="SAM" id="Phobius"/>
    </source>
</evidence>
<comment type="caution">
    <text evidence="12">The sequence shown here is derived from an EMBL/GenBank/DDBJ whole genome shotgun (WGS) entry which is preliminary data.</text>
</comment>
<dbReference type="GO" id="GO:0003682">
    <property type="term" value="F:chromatin binding"/>
    <property type="evidence" value="ECO:0007669"/>
    <property type="project" value="TreeGrafter"/>
</dbReference>
<proteinExistence type="predicted"/>
<dbReference type="GO" id="GO:0006338">
    <property type="term" value="P:chromatin remodeling"/>
    <property type="evidence" value="ECO:0007669"/>
    <property type="project" value="InterPro"/>
</dbReference>
<feature type="region of interest" description="Disordered" evidence="9">
    <location>
        <begin position="1"/>
        <end position="37"/>
    </location>
</feature>
<dbReference type="Pfam" id="PF00439">
    <property type="entry name" value="Bromodomain"/>
    <property type="match status" value="2"/>
</dbReference>
<keyword evidence="2" id="KW-0677">Repeat</keyword>
<feature type="compositionally biased region" description="Basic and acidic residues" evidence="9">
    <location>
        <begin position="246"/>
        <end position="258"/>
    </location>
</feature>
<evidence type="ECO:0000256" key="9">
    <source>
        <dbReference type="SAM" id="MobiDB-lite"/>
    </source>
</evidence>
<comment type="subcellular location">
    <subcellularLocation>
        <location evidence="1">Nucleus</location>
    </subcellularLocation>
</comment>
<evidence type="ECO:0000256" key="4">
    <source>
        <dbReference type="ARBA" id="ARBA00023015"/>
    </source>
</evidence>
<feature type="region of interest" description="Disordered" evidence="9">
    <location>
        <begin position="718"/>
        <end position="819"/>
    </location>
</feature>
<gene>
    <name evidence="12" type="ORF">B0T15DRAFT_498393</name>
</gene>
<evidence type="ECO:0000256" key="3">
    <source>
        <dbReference type="ARBA" id="ARBA00022853"/>
    </source>
</evidence>
<keyword evidence="10" id="KW-0472">Membrane</keyword>
<keyword evidence="10" id="KW-1133">Transmembrane helix</keyword>
<dbReference type="EMBL" id="JAUDZG010000001">
    <property type="protein sequence ID" value="KAK3310244.1"/>
    <property type="molecule type" value="Genomic_DNA"/>
</dbReference>
<feature type="compositionally biased region" description="Low complexity" evidence="9">
    <location>
        <begin position="491"/>
        <end position="505"/>
    </location>
</feature>
<reference evidence="12" key="1">
    <citation type="journal article" date="2023" name="Mol. Phylogenet. Evol.">
        <title>Genome-scale phylogeny and comparative genomics of the fungal order Sordariales.</title>
        <authorList>
            <person name="Hensen N."/>
            <person name="Bonometti L."/>
            <person name="Westerberg I."/>
            <person name="Brannstrom I.O."/>
            <person name="Guillou S."/>
            <person name="Cros-Aarteil S."/>
            <person name="Calhoun S."/>
            <person name="Haridas S."/>
            <person name="Kuo A."/>
            <person name="Mondo S."/>
            <person name="Pangilinan J."/>
            <person name="Riley R."/>
            <person name="LaButti K."/>
            <person name="Andreopoulos B."/>
            <person name="Lipzen A."/>
            <person name="Chen C."/>
            <person name="Yan M."/>
            <person name="Daum C."/>
            <person name="Ng V."/>
            <person name="Clum A."/>
            <person name="Steindorff A."/>
            <person name="Ohm R.A."/>
            <person name="Martin F."/>
            <person name="Silar P."/>
            <person name="Natvig D.O."/>
            <person name="Lalanne C."/>
            <person name="Gautier V."/>
            <person name="Ament-Velasquez S.L."/>
            <person name="Kruys A."/>
            <person name="Hutchinson M.I."/>
            <person name="Powell A.J."/>
            <person name="Barry K."/>
            <person name="Miller A.N."/>
            <person name="Grigoriev I.V."/>
            <person name="Debuchy R."/>
            <person name="Gladieux P."/>
            <person name="Hiltunen Thoren M."/>
            <person name="Johannesson H."/>
        </authorList>
    </citation>
    <scope>NUCLEOTIDE SEQUENCE</scope>
    <source>
        <strain evidence="12">CBS 333.67</strain>
    </source>
</reference>
<dbReference type="InterPro" id="IPR036427">
    <property type="entry name" value="Bromodomain-like_sf"/>
</dbReference>
<feature type="region of interest" description="Disordered" evidence="9">
    <location>
        <begin position="178"/>
        <end position="258"/>
    </location>
</feature>
<keyword evidence="13" id="KW-1185">Reference proteome</keyword>
<dbReference type="PANTHER" id="PTHR16062:SF19">
    <property type="entry name" value="PROTEIN POLYBROMO-1"/>
    <property type="match status" value="1"/>
</dbReference>
<keyword evidence="4" id="KW-0805">Transcription regulation</keyword>
<dbReference type="Proteomes" id="UP001273166">
    <property type="component" value="Unassembled WGS sequence"/>
</dbReference>
<dbReference type="GeneID" id="87886141"/>
<dbReference type="Gene3D" id="1.20.920.10">
    <property type="entry name" value="Bromodomain-like"/>
    <property type="match status" value="2"/>
</dbReference>
<dbReference type="PROSITE" id="PS50014">
    <property type="entry name" value="BROMODOMAIN_2"/>
    <property type="match status" value="2"/>
</dbReference>
<feature type="compositionally biased region" description="Acidic residues" evidence="9">
    <location>
        <begin position="210"/>
        <end position="222"/>
    </location>
</feature>
<dbReference type="PANTHER" id="PTHR16062">
    <property type="entry name" value="SWI/SNF-RELATED"/>
    <property type="match status" value="1"/>
</dbReference>
<keyword evidence="7" id="KW-0539">Nucleus</keyword>
<dbReference type="InterPro" id="IPR037382">
    <property type="entry name" value="Rsc/polybromo"/>
</dbReference>
<protein>
    <recommendedName>
        <fullName evidence="11">Bromo domain-containing protein</fullName>
    </recommendedName>
</protein>
<keyword evidence="10" id="KW-0812">Transmembrane</keyword>
<feature type="transmembrane region" description="Helical" evidence="10">
    <location>
        <begin position="1332"/>
        <end position="1359"/>
    </location>
</feature>
<evidence type="ECO:0000256" key="6">
    <source>
        <dbReference type="ARBA" id="ARBA00023163"/>
    </source>
</evidence>
<accession>A0AAJ0H2C0</accession>
<evidence type="ECO:0000256" key="5">
    <source>
        <dbReference type="ARBA" id="ARBA00023117"/>
    </source>
</evidence>
<dbReference type="SUPFAM" id="SSF47370">
    <property type="entry name" value="Bromodomain"/>
    <property type="match status" value="2"/>
</dbReference>
<dbReference type="CDD" id="cd04369">
    <property type="entry name" value="Bromodomain"/>
    <property type="match status" value="2"/>
</dbReference>
<dbReference type="SMART" id="SM00297">
    <property type="entry name" value="BROMO"/>
    <property type="match status" value="2"/>
</dbReference>
<keyword evidence="5 8" id="KW-0103">Bromodomain</keyword>
<evidence type="ECO:0000313" key="12">
    <source>
        <dbReference type="EMBL" id="KAK3310244.1"/>
    </source>
</evidence>
<feature type="region of interest" description="Disordered" evidence="9">
    <location>
        <begin position="1143"/>
        <end position="1163"/>
    </location>
</feature>
<evidence type="ECO:0000256" key="7">
    <source>
        <dbReference type="ARBA" id="ARBA00023242"/>
    </source>
</evidence>
<feature type="domain" description="Bromo" evidence="11">
    <location>
        <begin position="65"/>
        <end position="135"/>
    </location>
</feature>
<dbReference type="FunFam" id="1.20.920.10:FF:000083">
    <property type="entry name" value="WGS project CABT00000000 data, contig 2.8"/>
    <property type="match status" value="1"/>
</dbReference>
<dbReference type="GO" id="GO:0006368">
    <property type="term" value="P:transcription elongation by RNA polymerase II"/>
    <property type="evidence" value="ECO:0007669"/>
    <property type="project" value="TreeGrafter"/>
</dbReference>
<feature type="domain" description="Bromo" evidence="11">
    <location>
        <begin position="284"/>
        <end position="366"/>
    </location>
</feature>
<keyword evidence="3" id="KW-0156">Chromatin regulator</keyword>
<evidence type="ECO:0000256" key="1">
    <source>
        <dbReference type="ARBA" id="ARBA00004123"/>
    </source>
</evidence>
<keyword evidence="6" id="KW-0804">Transcription</keyword>
<dbReference type="GO" id="GO:0016586">
    <property type="term" value="C:RSC-type complex"/>
    <property type="evidence" value="ECO:0007669"/>
    <property type="project" value="InterPro"/>
</dbReference>
<evidence type="ECO:0000313" key="13">
    <source>
        <dbReference type="Proteomes" id="UP001273166"/>
    </source>
</evidence>
<sequence>MDAKRKASPAGDGNTDTSNSNKNIKRRRMPGPPTDYDLMKGESHESTTAYGLHFLETIRRTKDKSGRLVASYFEDLIPRESNKEYYERIRMPLSLKIIEQKLQNQEFKNLSELESYFKRMVMNAKEYYSKHSDIFEDAERVRKALSNYMTKTNPAYKLIPNYACQAAPIPADMQAEPENLAASRRGKEEDEDVDMDAEGEEDVQGHEEDAQGDEDEGDEGEDGNSKKIVLKRRPGRPNRAGSEASQKPEKSGRTKADHEYEGVPYRGLSFQQAQEKIVEELIRKSDGSGPYFLDFINLPPRSYKEYFAVITNPLSLKGLQKLVKGIHGRQPATGVSDFKNWAAFEEKASLLWSNAHYYNEEGSEIYTLATELKQCFENELSEAKAVVQEPPQPKIKLKIAPGQETPVVGSKKITIHVGGSRSSTAASPAPQTGQSIDSSRPDAAPNANRDAMPPIAIATGVGSQAGSGRAQPVSVAPSTSSLVGAPGSGVGPQQHPAAPQQPNGHAPVVANGQSGIPAPGQNQQPLVVNDHYQTQLGRVVPMPPPNEAPTPEPTWYYHYRAPGRSDADSLLPEVLIRTHPSIPLQPRFREVVLAHPKEAFQTVVFIIPAGHTRLQVIPRLRPFQQEMRPFGIFFMVDGQLISRATPLPVTDDPLPQDAFVYEANLHPGTTQIQVEVVACLPKGQKLANGAVGEVERLTISKVPEADYRCDNVHGFNNDFSANAGTRPPPPPTPPPNMYPDAGTQLHLRGGALADGSGYNPSGVVAGPFDSPRRRRGRSESRRRGARSNGSHTPQQRQQEERNHLLPSGEEEEYIAVPRDPLYSKRARQLGIEDSLLCPAPLPPPDAQRLPWPWPWSSGGRRRSLGELTAGRWRPTRTRFTVRWPREDELPTEWYEGVYTHLYGTVRGLVREYFGYGDLPVVAGRRGGGGGGGRGGGVWLDGGFPKQFMWFVEKVAMQDNNLAGGWDELLVRRPLREYFVTGVVAKALETCVFDDLLFGADKDQKGMLEAQDRCTLELEGYQRTRLRAQCVRTVLGGDILTPEFWPRVDQLALQLATLLLPLLRIMDKSFPASQAKSLRSIYQELHAIVSEAGHLSIGIRRSQNIFRFSFPFPGEVWDLDQQEVDDTVYKISAAASNRADKAAEAKWTASQERRRRQEEEVVDSNPITSARRRFNSAWRRVLGRPADEDADGDGDKGGVGDVWRRPSRIAKVQIVLWPLLQRFATVGEVDSQTGVADGENVTTILRSQVVYYRGYAAEPVEQNEHYPTLDDWVHEHTRKQTWNSLTVLRWVAYAAATWLLCNWLVRYSPVADDIVHIVRYGLEGTVKYIVREALLFVIEVLITVITFAVSVANTVMIVGYRFRDALGRLFGFEEGWYGVYRRDANADTGGPVR</sequence>
<dbReference type="InterPro" id="IPR054551">
    <property type="entry name" value="RSC4_Ig-like"/>
</dbReference>
<reference evidence="12" key="2">
    <citation type="submission" date="2023-06" db="EMBL/GenBank/DDBJ databases">
        <authorList>
            <consortium name="Lawrence Berkeley National Laboratory"/>
            <person name="Mondo S.J."/>
            <person name="Hensen N."/>
            <person name="Bonometti L."/>
            <person name="Westerberg I."/>
            <person name="Brannstrom I.O."/>
            <person name="Guillou S."/>
            <person name="Cros-Aarteil S."/>
            <person name="Calhoun S."/>
            <person name="Haridas S."/>
            <person name="Kuo A."/>
            <person name="Pangilinan J."/>
            <person name="Riley R."/>
            <person name="Labutti K."/>
            <person name="Andreopoulos B."/>
            <person name="Lipzen A."/>
            <person name="Chen C."/>
            <person name="Yanf M."/>
            <person name="Daum C."/>
            <person name="Ng V."/>
            <person name="Clum A."/>
            <person name="Steindorff A."/>
            <person name="Ohm R."/>
            <person name="Martin F."/>
            <person name="Silar P."/>
            <person name="Natvig D."/>
            <person name="Lalanne C."/>
            <person name="Gautier V."/>
            <person name="Ament-Velasquez S.L."/>
            <person name="Kruys A."/>
            <person name="Hutchinson M.I."/>
            <person name="Powell A.J."/>
            <person name="Barry K."/>
            <person name="Miller A.N."/>
            <person name="Grigoriev I.V."/>
            <person name="Debuchy R."/>
            <person name="Gladieux P."/>
            <person name="Thoren M.H."/>
            <person name="Johannesson H."/>
        </authorList>
    </citation>
    <scope>NUCLEOTIDE SEQUENCE</scope>
    <source>
        <strain evidence="12">CBS 333.67</strain>
    </source>
</reference>
<feature type="compositionally biased region" description="Acidic residues" evidence="9">
    <location>
        <begin position="189"/>
        <end position="202"/>
    </location>
</feature>
<evidence type="ECO:0000259" key="11">
    <source>
        <dbReference type="PROSITE" id="PS50014"/>
    </source>
</evidence>
<name>A0AAJ0H2C0_9PEZI</name>
<evidence type="ECO:0000256" key="8">
    <source>
        <dbReference type="PROSITE-ProRule" id="PRU00035"/>
    </source>
</evidence>
<organism evidence="12 13">
    <name type="scientific">Chaetomium strumarium</name>
    <dbReference type="NCBI Taxonomy" id="1170767"/>
    <lineage>
        <taxon>Eukaryota</taxon>
        <taxon>Fungi</taxon>
        <taxon>Dikarya</taxon>
        <taxon>Ascomycota</taxon>
        <taxon>Pezizomycotina</taxon>
        <taxon>Sordariomycetes</taxon>
        <taxon>Sordariomycetidae</taxon>
        <taxon>Sordariales</taxon>
        <taxon>Chaetomiaceae</taxon>
        <taxon>Chaetomium</taxon>
    </lineage>
</organism>
<feature type="compositionally biased region" description="Polar residues" evidence="9">
    <location>
        <begin position="420"/>
        <end position="438"/>
    </location>
</feature>